<organism evidence="1 2">
    <name type="scientific">Dactylellina haptotyla (strain CBS 200.50)</name>
    <name type="common">Nematode-trapping fungus</name>
    <name type="synonym">Monacrosporium haptotylum</name>
    <dbReference type="NCBI Taxonomy" id="1284197"/>
    <lineage>
        <taxon>Eukaryota</taxon>
        <taxon>Fungi</taxon>
        <taxon>Dikarya</taxon>
        <taxon>Ascomycota</taxon>
        <taxon>Pezizomycotina</taxon>
        <taxon>Orbiliomycetes</taxon>
        <taxon>Orbiliales</taxon>
        <taxon>Orbiliaceae</taxon>
        <taxon>Dactylellina</taxon>
    </lineage>
</organism>
<dbReference type="eggNOG" id="ENOG502RWXH">
    <property type="taxonomic scope" value="Eukaryota"/>
</dbReference>
<proteinExistence type="predicted"/>
<dbReference type="HOGENOM" id="CLU_003616_1_0_1"/>
<gene>
    <name evidence="1" type="ORF">H072_4817</name>
</gene>
<dbReference type="EMBL" id="AQGS01000254">
    <property type="protein sequence ID" value="EPS41256.1"/>
    <property type="molecule type" value="Genomic_DNA"/>
</dbReference>
<reference evidence="1 2" key="1">
    <citation type="journal article" date="2013" name="PLoS Genet.">
        <title>Genomic mechanisms accounting for the adaptation to parasitism in nematode-trapping fungi.</title>
        <authorList>
            <person name="Meerupati T."/>
            <person name="Andersson K.M."/>
            <person name="Friman E."/>
            <person name="Kumar D."/>
            <person name="Tunlid A."/>
            <person name="Ahren D."/>
        </authorList>
    </citation>
    <scope>NUCLEOTIDE SEQUENCE [LARGE SCALE GENOMIC DNA]</scope>
    <source>
        <strain evidence="1 2">CBS 200.50</strain>
    </source>
</reference>
<dbReference type="Proteomes" id="UP000015100">
    <property type="component" value="Unassembled WGS sequence"/>
</dbReference>
<dbReference type="OrthoDB" id="2549237at2759"/>
<protein>
    <submittedName>
        <fullName evidence="1">Uncharacterized protein</fullName>
    </submittedName>
</protein>
<name>S8AJD5_DACHA</name>
<dbReference type="STRING" id="1284197.S8AJD5"/>
<accession>S8AJD5</accession>
<dbReference type="OMA" id="SSWHRMA"/>
<evidence type="ECO:0000313" key="1">
    <source>
        <dbReference type="EMBL" id="EPS41256.1"/>
    </source>
</evidence>
<comment type="caution">
    <text evidence="1">The sequence shown here is derived from an EMBL/GenBank/DDBJ whole genome shotgun (WGS) entry which is preliminary data.</text>
</comment>
<reference evidence="2" key="2">
    <citation type="submission" date="2013-04" db="EMBL/GenBank/DDBJ databases">
        <title>Genomic mechanisms accounting for the adaptation to parasitism in nematode-trapping fungi.</title>
        <authorList>
            <person name="Ahren D.G."/>
        </authorList>
    </citation>
    <scope>NUCLEOTIDE SEQUENCE [LARGE SCALE GENOMIC DNA]</scope>
    <source>
        <strain evidence="2">CBS 200.50</strain>
    </source>
</reference>
<keyword evidence="2" id="KW-1185">Reference proteome</keyword>
<evidence type="ECO:0000313" key="2">
    <source>
        <dbReference type="Proteomes" id="UP000015100"/>
    </source>
</evidence>
<sequence>MADLDLDLIRTSDPRQILEYLRGILAEGHDEEKITGQLISAVEHGSLSGSKFSFWMGVMQNPKVIRMCLEQNTSIAVRHIAIWKTQQLFTSPRWKETWVGIGGVQGVLGIIAGFSVSDVRHFCKVIGRSSRKKDPEEKRIAYTEVFKALFRNPDAAYQILDKRPLERYYQFILPGCTKEFIMANLNEICEWVDENGLHRLLKRLMELHPDEIRKMSFEIIIGRQQRGYCSAKKALELFSILPSTLDGESGLTMPMRNLMEILQAMVRENKLIGPFDPFREIINPLLKRTARKMLSPSVRQEIAELVQAFFDIPPQTSSKPGPNATTAAILTRLWSRYPQLFEKPLGTFLSQRMSISPGLLSAVPPGRRYPYLKLWLKTRDRYARNLNFDNSTEPVLDYSLLDYSHLPLLPGPDALDLFNRIPKDVNTQRWDKISSLSRIPGSSSLTTTIFNATGDPCIWQIYVYQKAGQFDKAKGLMDVQMKLIKDMALASASSQERSLYVELFTYCAIESHSLTTYYDAVDWTSRYVRDSMVFSTLFASRPHKEAIQLLSGMSELAKEKLDILTIHNDILEANKIMRRIFDILCTGLREPSFRLKSSSSCLSLFGAVLQERMSGSHKLKQGGLSDDEIYHVLWEDFLDLIIKIEKKGLEFGYEKLQLQTVFGVLGPGQGGLTSLDFAKHEPSTFRFFDELAKARDAFWGAARLAANPAVADLADVFPRGLPIQSLTAPFQLILNTSLAQASAPYITSRAKALLLLPSAAAQTLIPSDSDSRSAIGAFVDSYASAFKILAPQGLENETTRKWLENLCEHAISRLTDGRMSKDQALIFWKRFFSANVSDWEERPSVNSLDPTSDWFHIYSHPRKEKLIHPTSNCSLWNPFPGFRKHRNVVQKAPLELSDVSYVELSTNPSYSSQITLTTSMPPVKVTIPQPRLPEIWIWDESINGPGTNRRTRETLIFLALLMLDSYIPSCKLFEVPFPSQNDIRFPSLRLDEGFASQAEDEISNAVSYLEGNAGYVPQALVARLAEGALNKLALPETQAGEQIWFERLAFGLIRLLQYGDRPGLTFRTTIRAIMENPNSSSWHRHVLAKSLFRRLSPDDTRTLVDTFAKGIVSMVEKQTKAKESGDSTKGPFVKITTIKLLAEIVRDKEILPGDFGLSVLLTLIQKVSHVDVKKAIINSLLEILNYGSEEAGDVLSVLETVVPIAGSLNERKPLTDEDWNEISQTPELNPINGSFSENTTPILFTLINFAQRWPQHKPELTKRILLPILERLKVETERYFSIFLRKNGLDEKTIRDMKLPRLPKSREIWSNILKAVPADEGIPMLKEYTDYECFLYVPPGSVQKYTEKLRSNITADNPLHWKNVKFWTDSYSDQHILGIRDLTSLGAQFQSPNVLVDQFLKIHKLLLWNDGPKFKRYDKLVQGLNFNDSGIIRELVSCVDSLRTKEWESDPNRQPPFLPDTTAQRYLLFSFPQRPYKDNEEKKDRCNVFAEELADEIDAICQIPSLRRLQQLQKPTEYLAADESVFVGVRLGELVGERDCWATLRGRAYIDLAKMLINRGINAGNKSYIYNEHMLDPIKPGFDTLIQSWKTCQDEETRWIALDLEDLVSQAKIKT</sequence>